<dbReference type="FunFam" id="2.60.40.2030:FF:000026">
    <property type="entry name" value="Adhesion G protein-coupled receptor V1"/>
    <property type="match status" value="1"/>
</dbReference>
<dbReference type="GO" id="GO:0005737">
    <property type="term" value="C:cytoplasm"/>
    <property type="evidence" value="ECO:0007669"/>
    <property type="project" value="TreeGrafter"/>
</dbReference>
<dbReference type="GO" id="GO:0007605">
    <property type="term" value="P:sensory perception of sound"/>
    <property type="evidence" value="ECO:0007669"/>
    <property type="project" value="TreeGrafter"/>
</dbReference>
<feature type="domain" description="Calx-beta" evidence="8">
    <location>
        <begin position="3326"/>
        <end position="3428"/>
    </location>
</feature>
<dbReference type="Proteomes" id="UP001159641">
    <property type="component" value="Unassembled WGS sequence"/>
</dbReference>
<feature type="domain" description="Calx-beta" evidence="8">
    <location>
        <begin position="2964"/>
        <end position="3067"/>
    </location>
</feature>
<protein>
    <recommendedName>
        <fullName evidence="12">G-protein coupled receptor 98</fullName>
    </recommendedName>
</protein>
<dbReference type="GO" id="GO:0032420">
    <property type="term" value="C:stereocilium"/>
    <property type="evidence" value="ECO:0007669"/>
    <property type="project" value="UniProtKB-SubCell"/>
</dbReference>
<dbReference type="InterPro" id="IPR013320">
    <property type="entry name" value="ConA-like_dom_sf"/>
</dbReference>
<dbReference type="GO" id="GO:0007601">
    <property type="term" value="P:visual perception"/>
    <property type="evidence" value="ECO:0007669"/>
    <property type="project" value="TreeGrafter"/>
</dbReference>
<keyword evidence="11" id="KW-1185">Reference proteome</keyword>
<feature type="domain" description="Calx-beta" evidence="8">
    <location>
        <begin position="700"/>
        <end position="796"/>
    </location>
</feature>
<dbReference type="Gene3D" id="2.60.40.2030">
    <property type="match status" value="27"/>
</dbReference>
<evidence type="ECO:0000313" key="11">
    <source>
        <dbReference type="Proteomes" id="UP001159641"/>
    </source>
</evidence>
<dbReference type="GO" id="GO:0001965">
    <property type="term" value="F:G-protein alpha-subunit binding"/>
    <property type="evidence" value="ECO:0007669"/>
    <property type="project" value="TreeGrafter"/>
</dbReference>
<evidence type="ECO:0000256" key="4">
    <source>
        <dbReference type="ARBA" id="ARBA00022837"/>
    </source>
</evidence>
<dbReference type="FunFam" id="2.60.40.2030:FF:000020">
    <property type="entry name" value="Adhesion G protein-coupled receptor V1"/>
    <property type="match status" value="2"/>
</dbReference>
<dbReference type="InterPro" id="IPR005492">
    <property type="entry name" value="EPTP"/>
</dbReference>
<feature type="domain" description="Calx-beta" evidence="8">
    <location>
        <begin position="3931"/>
        <end position="4034"/>
    </location>
</feature>
<dbReference type="Pfam" id="PF03160">
    <property type="entry name" value="Calx-beta"/>
    <property type="match status" value="25"/>
</dbReference>
<dbReference type="EMBL" id="JAIQCJ010002596">
    <property type="protein sequence ID" value="KAJ8775709.1"/>
    <property type="molecule type" value="Genomic_DNA"/>
</dbReference>
<evidence type="ECO:0000256" key="2">
    <source>
        <dbReference type="ARBA" id="ARBA00022729"/>
    </source>
</evidence>
<feature type="repeat" description="EAR" evidence="6">
    <location>
        <begin position="2485"/>
        <end position="2532"/>
    </location>
</feature>
<evidence type="ECO:0000256" key="5">
    <source>
        <dbReference type="ARBA" id="ARBA00023157"/>
    </source>
</evidence>
<organism evidence="10 11">
    <name type="scientific">Eschrichtius robustus</name>
    <name type="common">California gray whale</name>
    <name type="synonym">Eschrichtius gibbosus</name>
    <dbReference type="NCBI Taxonomy" id="9764"/>
    <lineage>
        <taxon>Eukaryota</taxon>
        <taxon>Metazoa</taxon>
        <taxon>Chordata</taxon>
        <taxon>Craniata</taxon>
        <taxon>Vertebrata</taxon>
        <taxon>Euteleostomi</taxon>
        <taxon>Mammalia</taxon>
        <taxon>Eutheria</taxon>
        <taxon>Laurasiatheria</taxon>
        <taxon>Artiodactyla</taxon>
        <taxon>Whippomorpha</taxon>
        <taxon>Cetacea</taxon>
        <taxon>Mysticeti</taxon>
        <taxon>Eschrichtiidae</taxon>
        <taxon>Eschrichtius</taxon>
    </lineage>
</organism>
<dbReference type="SUPFAM" id="SSF141072">
    <property type="entry name" value="CalX-like"/>
    <property type="match status" value="30"/>
</dbReference>
<dbReference type="FunFam" id="2.60.40.2030:FF:000028">
    <property type="entry name" value="Adhesion G-protein coupled receptor V1"/>
    <property type="match status" value="1"/>
</dbReference>
<sequence length="4619" mass="503981">MPSASLLVNLLSALFIPFVFGETEIRFAGQTEFVVNETSTTVIRLVIERIGDPANVTAIVSLYGDDTGDFFDTYAAAFIPVGETNRTVYIAVCDDDLPEPDETFIFHLTLQPFSITVREPRGRNESVPLTLIREKGTYGMVTVTFEVEGGPNPPEEDLSPVKGNITVPPGRGTVVYNLTVLDDEVPENDEIFLIQLKSVEGGAEINTSRSSVEIIIKKNDSPVRFIQSVYLVPEEDHILTIPVVRGKDDKGNMIGSDEYEISIRYVVITGNSTAHAQQNLDFIDLQPNTTVVFPPFIYESHLKFQIVDDAIPEIAESFHVMLLKDTLQGDAVLLVPSVVQVTIKPNDKPYGVLSFSSILFEKTVIIDEDTTSRFEEITVVRNGGTHGNISVNWVLTRNRSDPSPVTADIRPSSGVLHFAQGQMLASVPLTVVDDDLPEEAEAYLLQILPHTVRGGAEVSEPAELENLELVNIVPPIPPISPRFGKIRNISLVVTPDIANGEIGFISNLPIILHEPEDFAAEVVCIPLHRDGTDGQATVYWSLKPSGFNSKAVTLDDIGPFNGSVVFLSGQSNTTINITVKADDIPEMNETVTLSLDRVETERFVVYFGVNVENQVLKSGYTSRDLIILENDDPGGIFEFSPASRGPYIIKLDEHYWVVLSSHGEWKSKLGSATVVNITILKNDDPHGIIEFVSDDLIVTINESKGDDTYSEPRVVRVREGETADFIVLRNGSVDVACTVQYATMDGKATAREGDFVPIEKGEMLVFAVGSREQNISVFVNEDDVPETDESFYIILFNSTGDTVVYQFGIATVIIEANDEPNGGSPGPGGQLAGTDLQVTVMIPFNDDPFGVFILDPECLEREVAEDVLSEDDMSYITNFTILRQQGVFCDVRVGWEILSSEFTAGLPPMIDFLLAGIFPSTVHSQPHMRRHHSGTDALYFSGLEGAFGTVNSKYHPSRNNSIANFTFSAWVMPNANTNGFVIAKDDGNGSIYYGVKIQTNESHVTLSLHYKTLGSNATYIAKTTVMKYLEENVWLHLLIILDDGIIEFYLDGNAMPRGIKSLKGEAITDGPGTLRIGAGVNGNDRFTGLMQDVRSYQRKLTLEEIYELHAMPAKSDLHPVSGYLEFRQGETNKSFIISARDDNEEEGEELFILKLVSVCGGARISEENTTARLVIQKSDNANGLFGFTGACIPEIESDGVNYLVDDFANASGTITFLPWQRSEVLNIYVLDDDIPELNEYFRVTLVSAVPGDGKLGSTPTSGASIDPEKETTDITIKASDHPYGLLQFSTGLPPQPEDTMTLPASSAPHITVQEEDGEVRLLVVRAQGLLGRVMAEYRTVSLTAFSPEDYQIMRSHGTLSRVTLLWSIDSDPDGDLAFTSGNVTFEIGQKSANITVDILPDEDPELDKAFSVSILSVSSGSLGVHTNATLIVLASDDPYGVFIFSEKNRPIKVEEATQNITLSIIRLKGLLGRVKVTYATVDDMEKLPYFPPNLARATQGKDYIPASGFALFRANQSEATITISILDDDEPERSESLFIELLNSTLIEKVQNRPIPNSPCLGPKVETIAHLIIIANDDAFGILQLSAPIVRVAENHVGPIINVTRTGGAFADVSVKFKAVPITAIAGEDYSIASSDVVLLEGETSKAVPIYIINDIYPELEESFLVQLLNETTGGAKLGALTEAIIIIEASDDPYGLFGFQITKFIVEEPEFNSVKVNLPIIRNSGTLGNVTVQWVATINGQLATGDLRVVSGNVTFAPGETIQTLLLEVLADDVPEIEEVIQVQLTDASGGGTIGLDQVANIIIPANDNPYGTVAFVQSVYRVQEPLERSSCANITVRRSGGHFGRLLLFYSTSDIDVVALAVEESQDLLSYYESPIQGVPDPLWRTWVNVSAMGEPQYTCATLCLKEHACSAFSFLGASEGPQCFWMTSWISPTVNNSDFWTYKKNMTRVASLFSGQAVAGSDYEPVTRQWAVMLEGDEFANLTVSILPDDFPEMDESFLISLLEVHLMNITASFKNQPTIGQPNTSTVVIALNGDAFGVFVIYGISPNTSEDGLYVEVQEQPQTTVEMMIHRTGGSLGQVTVEWRVVGGTATEGLDFIGAGDILTFAEGETKKIAILTILDDSEPEDDESIIVSLVYTEGGSRILPSSDTVRVNILANDNVAGVVSFQTASRSVIGHEGVPPAGTALLDAQGYAAVLTVEASDEPHGVLNFALSSRFVLLQEANMTIQLFINREFGSLGAINVTYTTVPGMLSLKNQTEGNLAEPNVDFVPVIGFLILEEGATAAAINITILEILHFANGDRYKHVDIMILDDDIPEGDEAFQLILTNPSPGLELGENIIALITVLANDDGPGVLAFNNSEHFFLREPTALYIQESVAVLYIVREPAQGLFGTVTVQFIVTEVNSSVESKDLTPSKGYIVLEEGVRFKVFRWNGGSFVSHQTLPVRGVLSMASFTRGGAMFLAISQANARSNSLLLRWSGNEFINFQEVPISGTTQVEALTSGDDIYLIFAKTVFPGDQNSIEIFIWEGGQSSFRYFQSLDFATVNKIHSFTPASGIVHILLVGQAVSALYCWNSELNQFSFILEAPSAHDAASVTVKSLNASKHLIALVGAFHSHTYELAYVSSQSDFIPSSGELIFEPGDKEAIIAVNILDDTVPEEDEYFRVQLKNPKGGAEIGINGYVKITILSNDDAYGVFGFAQNSLYKQVEEMEQDSLVTLNVERLKGTYGRITVAWEADRSISDIFPTSGVISFSEGQALSTITLTVLADDLPELSEIVIVTLIRIITEGVEDPSKGATIDQKRNKSVITTLPNDSPYGLVGWHAESLFVRVAEPKENITTLQLQIVRNKGLLGDIAIQLVAKPNFLLHVSNQATENEDYVLQETMIIMKENIKETYVKVAILPDDAAELEEGFIVNITEVYLVIAVIEITIIDDAEFELVEIFNISLIRVAGGGRLGEDVVVTVVIPQNDSPFGVFGFEEKTVMVDESLLSDDPDSYVTLTVVRSPGGKGAIRLQWTIDEMAKDDLSPLNGTLHFDETESQKTIVLHTLQDAMLEEDRSFTIQLVPVDEVEISPIKGSASIIIRGDKGVSGEVGIAPSSRHVLIGEPSAKYNGTAIIRLQVRSSCCFWYLSPVAKALNDDIPEEKCFYEFQLTGVSDGAVQRESSSTANITVVASDFPYGRFAFSQEQLRVSEEVQKVNLTVVRSGGSFGPVRLWFEAVSGTAEAGVDFIPPPRQLLFEARETVKSVHIEILDDSLPEGPEEFSLVITKVELLGRTLLQFMLSNYTQFILFISYDSERGYDFTIQENGLQVDQPPEIGDISIVRIIIMKNDNAEGIIEFDPRYTAFEVEEDVGMIMIPVVRLHGTYGRVTADVISQSSAAVPGGVDYVLHGSSVTFQHGQSLSFINVSIIDDNESEFGEPIEILLIGATGGAVLGRHLVCRITIAKSDSPFGVVRFLNQSKISVPNPSSTMILPLMLERTGGLLGEIQVNWEIVGPNSQEALPSQNRDIADPVSGSFSFGDGEGGVRSIILIVYPHDDVELEKTFIIKLKLVKGEAKLDSRAKDVTLTIQKFGDPNGVVQFAPESLSEETYLEPLALEGPLIITFFVKRVKGTSGEIMVYWELSSEFDITGDFLSTKGFFTIADGESEASFDVNLLPDDVPELEEVYVIQLVSVKGGAELDPEKCITRFSVSANDDPHGVFALYSDQQSILIGQNLSRFIQINVTRLAGTFGDVTVGYRISSGPKEQSFVTENAERQLVVEDGARYKVDTVPVKSQVFLPLGSNFTLQLVTVMLVGGSFYGMPRILQEAKSAVLPVPEKAANSQVGFESTAFLLMDITAGTSQAVISRRGTYGSLKVSWAAGYVPGLKIPEFVVVGNMTPKVGSLSFSHGEESKRVLLWTFPSPGRPEAFVIHLSGVQSSAPGGAQLRSGFTVAEIEPMGVFQFSPSSRNIIVSEDTQMIRLHVQRLFGFHGDLIKVSYQTTAGRAKPLEDFEPVQNGELLFRAFHAEVDFEITIIDDELPEIEEVFYINLTSVEIKGLQKFDANWRPRLNLDFSVAVITILDNDDLAGMHVSFPKTTVAIAADTALPLKTDSSTTHPDTTKITAIPQPTEVVAIVTEATGVSPIPENLVTLPGTSAMSEKPDVPTVTADVSIHGTFSLGPSVLYVEEEMKNGMFNAAEVLVRRTGGSTGNVSITVKTFGERSAQKEPNALPFPDIHGISNLTWATEEEDFEEQALILAFVDGERERKVLVRILDDDEPEGQEFFYVFLTDPQGGAQIVKGKDDSGFAAFAMIIITGSDLHNGIIGFSEESQSGLELREGAEMSKLHLVVTRQPNRAFEDVKVFWRVTFNKTAAVLQKDGVNLIDEFLSVSGTTICTAGQTKCFITIELKPGKIPQVGMHFFVELYEVTAGAAINNSARFAQIKLLQSDKPPSLVYFSVGSRLPVAHKKATLISLQVARDSGTGLMMSVNFSTQELRSAETTGRALISPAISGKDFVRTEGMLIFEPGQRNTVLDVILTPETGSLNPFPKRFQIVLFDPKGGARIDEVYGTANITLVSDAASQAFWGLADQLQQPLDGDILSRVLHSISTKVATESTDEQLSAVMYLIDKVRSPRKC</sequence>
<feature type="domain" description="LamG-like jellyroll fold" evidence="9">
    <location>
        <begin position="963"/>
        <end position="1103"/>
    </location>
</feature>
<feature type="repeat" description="EAR" evidence="6">
    <location>
        <begin position="2536"/>
        <end position="2578"/>
    </location>
</feature>
<keyword evidence="4" id="KW-0106">Calcium</keyword>
<dbReference type="InterPro" id="IPR026919">
    <property type="entry name" value="ADGRV1"/>
</dbReference>
<feature type="domain" description="Calx-beta" evidence="8">
    <location>
        <begin position="212"/>
        <end position="323"/>
    </location>
</feature>
<feature type="domain" description="Calx-beta" evidence="8">
    <location>
        <begin position="13"/>
        <end position="109"/>
    </location>
</feature>
<accession>A0AB34G7I4</accession>
<gene>
    <name evidence="10" type="ORF">J1605_016257</name>
</gene>
<dbReference type="PANTHER" id="PTHR46682">
    <property type="entry name" value="ADHESION G-PROTEIN COUPLED RECEPTOR V1"/>
    <property type="match status" value="1"/>
</dbReference>
<evidence type="ECO:0000256" key="3">
    <source>
        <dbReference type="ARBA" id="ARBA00022737"/>
    </source>
</evidence>
<keyword evidence="2 7" id="KW-0732">Signal</keyword>
<feature type="domain" description="Calx-beta" evidence="8">
    <location>
        <begin position="2057"/>
        <end position="2139"/>
    </location>
</feature>
<evidence type="ECO:0000256" key="1">
    <source>
        <dbReference type="ARBA" id="ARBA00004645"/>
    </source>
</evidence>
<evidence type="ECO:0008006" key="12">
    <source>
        <dbReference type="Google" id="ProtNLM"/>
    </source>
</evidence>
<dbReference type="InterPro" id="IPR038081">
    <property type="entry name" value="CalX-like_sf"/>
</dbReference>
<dbReference type="PROSITE" id="PS50912">
    <property type="entry name" value="EAR"/>
    <property type="match status" value="3"/>
</dbReference>
<feature type="signal peptide" evidence="7">
    <location>
        <begin position="1"/>
        <end position="21"/>
    </location>
</feature>
<dbReference type="GO" id="GO:0004930">
    <property type="term" value="F:G protein-coupled receptor activity"/>
    <property type="evidence" value="ECO:0007669"/>
    <property type="project" value="InterPro"/>
</dbReference>
<dbReference type="FunFam" id="2.60.40.2030:FF:000012">
    <property type="entry name" value="Adhesion G-protein coupled receptor V1"/>
    <property type="match status" value="1"/>
</dbReference>
<dbReference type="SMART" id="SM00560">
    <property type="entry name" value="LamGL"/>
    <property type="match status" value="1"/>
</dbReference>
<dbReference type="FunFam" id="2.60.40.2030:FF:000048">
    <property type="entry name" value="Adhesion G-protein coupled receptor V1"/>
    <property type="match status" value="1"/>
</dbReference>
<dbReference type="FunFam" id="2.60.40.2030:FF:000027">
    <property type="entry name" value="Adhesion G protein-coupled receptor V1"/>
    <property type="match status" value="1"/>
</dbReference>
<evidence type="ECO:0000256" key="7">
    <source>
        <dbReference type="SAM" id="SignalP"/>
    </source>
</evidence>
<dbReference type="SUPFAM" id="SSF49899">
    <property type="entry name" value="Concanavalin A-like lectins/glucanases"/>
    <property type="match status" value="1"/>
</dbReference>
<dbReference type="FunFam" id="2.60.120.200:FF:000106">
    <property type="entry name" value="Adhesion G-protein coupled receptor V1"/>
    <property type="match status" value="1"/>
</dbReference>
<proteinExistence type="predicted"/>
<dbReference type="FunFam" id="2.60.40.2030:FF:000033">
    <property type="entry name" value="Adhesion G protein-coupled receptor V1"/>
    <property type="match status" value="1"/>
</dbReference>
<name>A0AB34G7I4_ESCRO</name>
<dbReference type="FunFam" id="2.60.40.2030:FF:000014">
    <property type="entry name" value="Adhesion G-protein coupled receptor V1"/>
    <property type="match status" value="1"/>
</dbReference>
<feature type="domain" description="Calx-beta" evidence="8">
    <location>
        <begin position="1290"/>
        <end position="1415"/>
    </location>
</feature>
<dbReference type="GO" id="GO:0016020">
    <property type="term" value="C:membrane"/>
    <property type="evidence" value="ECO:0007669"/>
    <property type="project" value="InterPro"/>
</dbReference>
<dbReference type="FunFam" id="2.60.40.2030:FF:000047">
    <property type="entry name" value="Adhesion G-protein coupled receptor V1"/>
    <property type="match status" value="1"/>
</dbReference>
<dbReference type="InterPro" id="IPR009039">
    <property type="entry name" value="EAR"/>
</dbReference>
<dbReference type="GO" id="GO:0071277">
    <property type="term" value="P:cellular response to calcium ion"/>
    <property type="evidence" value="ECO:0007669"/>
    <property type="project" value="TreeGrafter"/>
</dbReference>
<dbReference type="FunFam" id="2.60.40.2030:FF:000007">
    <property type="entry name" value="Adhesion G-protein coupled receptor V1"/>
    <property type="match status" value="1"/>
</dbReference>
<dbReference type="FunFam" id="2.60.40.2030:FF:000017">
    <property type="entry name" value="Adhesion G protein-coupled receptor V1"/>
    <property type="match status" value="1"/>
</dbReference>
<feature type="domain" description="Calx-beta" evidence="8">
    <location>
        <begin position="1429"/>
        <end position="1542"/>
    </location>
</feature>
<dbReference type="InterPro" id="IPR006558">
    <property type="entry name" value="LamG-like"/>
</dbReference>
<comment type="subcellular location">
    <subcellularLocation>
        <location evidence="1">Cell projection</location>
        <location evidence="1">Stereocilium</location>
    </subcellularLocation>
</comment>
<dbReference type="Gene3D" id="2.60.120.200">
    <property type="match status" value="1"/>
</dbReference>
<dbReference type="FunFam" id="2.60.40.2030:FF:000023">
    <property type="entry name" value="Adhesion G protein-coupled receptor V1"/>
    <property type="match status" value="1"/>
</dbReference>
<dbReference type="FunFam" id="2.60.40.2030:FF:000022">
    <property type="entry name" value="Adhesion G-protein coupled receptor V1"/>
    <property type="match status" value="1"/>
</dbReference>
<dbReference type="FunFam" id="2.60.40.2030:FF:000021">
    <property type="entry name" value="Adhesion G protein-coupled receptor V1"/>
    <property type="match status" value="1"/>
</dbReference>
<dbReference type="FunFam" id="2.60.40.2030:FF:000046">
    <property type="entry name" value="Adhesion G protein-coupled receptor V1"/>
    <property type="match status" value="1"/>
</dbReference>
<feature type="domain" description="Calx-beta" evidence="8">
    <location>
        <begin position="4147"/>
        <end position="4272"/>
    </location>
</feature>
<feature type="repeat" description="EAR" evidence="6">
    <location>
        <begin position="2439"/>
        <end position="2483"/>
    </location>
</feature>
<evidence type="ECO:0000259" key="9">
    <source>
        <dbReference type="SMART" id="SM00560"/>
    </source>
</evidence>
<comment type="caution">
    <text evidence="10">The sequence shown here is derived from an EMBL/GenBank/DDBJ whole genome shotgun (WGS) entry which is preliminary data.</text>
</comment>
<dbReference type="Pfam" id="PF13385">
    <property type="entry name" value="Laminin_G_3"/>
    <property type="match status" value="1"/>
</dbReference>
<dbReference type="GO" id="GO:0010855">
    <property type="term" value="F:adenylate cyclase inhibitor activity"/>
    <property type="evidence" value="ECO:0007669"/>
    <property type="project" value="TreeGrafter"/>
</dbReference>
<reference evidence="10 11" key="1">
    <citation type="submission" date="2022-11" db="EMBL/GenBank/DDBJ databases">
        <title>Whole genome sequence of Eschrichtius robustus ER-17-0199.</title>
        <authorList>
            <person name="Bruniche-Olsen A."/>
            <person name="Black A.N."/>
            <person name="Fields C.J."/>
            <person name="Walden K."/>
            <person name="Dewoody J.A."/>
        </authorList>
    </citation>
    <scope>NUCLEOTIDE SEQUENCE [LARGE SCALE GENOMIC DNA]</scope>
    <source>
        <strain evidence="10">ER-17-0199</strain>
        <tissue evidence="10">Blubber</tissue>
    </source>
</reference>
<evidence type="ECO:0000256" key="6">
    <source>
        <dbReference type="PROSITE-ProRule" id="PRU00075"/>
    </source>
</evidence>
<keyword evidence="3" id="KW-0677">Repeat</keyword>
<evidence type="ECO:0000259" key="8">
    <source>
        <dbReference type="SMART" id="SM00237"/>
    </source>
</evidence>
<dbReference type="PANTHER" id="PTHR46682:SF1">
    <property type="entry name" value="ADHESION G-PROTEIN COUPLED RECEPTOR V1"/>
    <property type="match status" value="1"/>
</dbReference>
<dbReference type="FunFam" id="2.60.40.2030:FF:000009">
    <property type="entry name" value="adhesion G-protein coupled receptor V1"/>
    <property type="match status" value="1"/>
</dbReference>
<dbReference type="Pfam" id="PF03736">
    <property type="entry name" value="EPTP"/>
    <property type="match status" value="1"/>
</dbReference>
<feature type="domain" description="Calx-beta" evidence="8">
    <location>
        <begin position="1685"/>
        <end position="1787"/>
    </location>
</feature>
<feature type="chain" id="PRO_5044274061" description="G-protein coupled receptor 98" evidence="7">
    <location>
        <begin position="22"/>
        <end position="4619"/>
    </location>
</feature>
<dbReference type="InterPro" id="IPR003644">
    <property type="entry name" value="Calx_beta"/>
</dbReference>
<dbReference type="SMART" id="SM00237">
    <property type="entry name" value="Calx_beta"/>
    <property type="match status" value="13"/>
</dbReference>
<feature type="domain" description="Calx-beta" evidence="8">
    <location>
        <begin position="1570"/>
        <end position="1669"/>
    </location>
</feature>
<feature type="domain" description="Calx-beta" evidence="8">
    <location>
        <begin position="3170"/>
        <end position="3270"/>
    </location>
</feature>
<keyword evidence="5" id="KW-1015">Disulfide bond</keyword>
<evidence type="ECO:0000313" key="10">
    <source>
        <dbReference type="EMBL" id="KAJ8775709.1"/>
    </source>
</evidence>